<dbReference type="AlphaFoldDB" id="A0A6I4T019"/>
<reference evidence="1 2" key="1">
    <citation type="submission" date="2019-12" db="EMBL/GenBank/DDBJ databases">
        <title>Genomic-based taxomic classification of the family Erythrobacteraceae.</title>
        <authorList>
            <person name="Xu L."/>
        </authorList>
    </citation>
    <scope>NUCLEOTIDE SEQUENCE [LARGE SCALE GENOMIC DNA]</scope>
    <source>
        <strain evidence="1 2">MCCC 1K01500</strain>
    </source>
</reference>
<dbReference type="Proteomes" id="UP000433652">
    <property type="component" value="Unassembled WGS sequence"/>
</dbReference>
<dbReference type="SUPFAM" id="SSF49354">
    <property type="entry name" value="PapD-like"/>
    <property type="match status" value="1"/>
</dbReference>
<proteinExistence type="predicted"/>
<comment type="caution">
    <text evidence="1">The sequence shown here is derived from an EMBL/GenBank/DDBJ whole genome shotgun (WGS) entry which is preliminary data.</text>
</comment>
<dbReference type="Gene3D" id="2.60.40.10">
    <property type="entry name" value="Immunoglobulins"/>
    <property type="match status" value="1"/>
</dbReference>
<protein>
    <submittedName>
        <fullName evidence="1">Molecular chaperone</fullName>
    </submittedName>
</protein>
<keyword evidence="2" id="KW-1185">Reference proteome</keyword>
<accession>A0A6I4T019</accession>
<evidence type="ECO:0000313" key="1">
    <source>
        <dbReference type="EMBL" id="MXO60506.1"/>
    </source>
</evidence>
<sequence length="263" mass="28025">MAAIATIAPLPVSAQGDLLIAPTRLVLDGRRGGEVILNNMGNDEATYRITLELRRMDEDGNLVPVAESEETASEKAALEMIRYAPRRVTLPPDQPQSVRISARPGADLPDGEYRVHMSFAALPKVDSVADQEASAGDGISIKLTPIYGIVMPIIIRKGELKVTAGLANPRILHTAQGDAFAIDMERNGTSSIYGDLLVYPQGASEPVFVARGLGVYPEINERHAMFGISPEQSAALKGPVRVEFRDSVENGGGLIASVDAVLG</sequence>
<organism evidence="1 2">
    <name type="scientific">Croceibacterium salegens</name>
    <dbReference type="NCBI Taxonomy" id="1737568"/>
    <lineage>
        <taxon>Bacteria</taxon>
        <taxon>Pseudomonadati</taxon>
        <taxon>Pseudomonadota</taxon>
        <taxon>Alphaproteobacteria</taxon>
        <taxon>Sphingomonadales</taxon>
        <taxon>Erythrobacteraceae</taxon>
        <taxon>Croceibacterium</taxon>
    </lineage>
</organism>
<evidence type="ECO:0000313" key="2">
    <source>
        <dbReference type="Proteomes" id="UP000433652"/>
    </source>
</evidence>
<dbReference type="EMBL" id="WTYM01000052">
    <property type="protein sequence ID" value="MXO60506.1"/>
    <property type="molecule type" value="Genomic_DNA"/>
</dbReference>
<dbReference type="OrthoDB" id="6658153at2"/>
<dbReference type="InterPro" id="IPR013783">
    <property type="entry name" value="Ig-like_fold"/>
</dbReference>
<name>A0A6I4T019_9SPHN</name>
<gene>
    <name evidence="1" type="ORF">GRI89_13250</name>
</gene>
<dbReference type="InterPro" id="IPR008962">
    <property type="entry name" value="PapD-like_sf"/>
</dbReference>